<name>A0A0G1F5X0_9BACT</name>
<gene>
    <name evidence="2" type="ORF">UV66_C0002G0058</name>
</gene>
<dbReference type="AlphaFoldDB" id="A0A0G1F5X0"/>
<organism evidence="2 3">
    <name type="scientific">Candidatus Woesebacteria bacterium GW2011_GWA1_43_12</name>
    <dbReference type="NCBI Taxonomy" id="1618557"/>
    <lineage>
        <taxon>Bacteria</taxon>
        <taxon>Candidatus Woeseibacteriota</taxon>
    </lineage>
</organism>
<reference evidence="2 3" key="1">
    <citation type="journal article" date="2015" name="Nature">
        <title>rRNA introns, odd ribosomes, and small enigmatic genomes across a large radiation of phyla.</title>
        <authorList>
            <person name="Brown C.T."/>
            <person name="Hug L.A."/>
            <person name="Thomas B.C."/>
            <person name="Sharon I."/>
            <person name="Castelle C.J."/>
            <person name="Singh A."/>
            <person name="Wilkins M.J."/>
            <person name="Williams K.H."/>
            <person name="Banfield J.F."/>
        </authorList>
    </citation>
    <scope>NUCLEOTIDE SEQUENCE [LARGE SCALE GENOMIC DNA]</scope>
</reference>
<dbReference type="Proteomes" id="UP000034669">
    <property type="component" value="Unassembled WGS sequence"/>
</dbReference>
<protein>
    <submittedName>
        <fullName evidence="2">Uncharacterized protein</fullName>
    </submittedName>
</protein>
<sequence length="89" mass="9589">MGYWVITSTIIILSLSQVLISSNIATMGADLAKIQKTTVVFEESNSVLGAKLDRYHSLLNVSENGSINGFIETTSKIVFGSTKVPVALR</sequence>
<keyword evidence="1" id="KW-1133">Transmembrane helix</keyword>
<feature type="transmembrane region" description="Helical" evidence="1">
    <location>
        <begin position="6"/>
        <end position="26"/>
    </location>
</feature>
<evidence type="ECO:0000313" key="2">
    <source>
        <dbReference type="EMBL" id="KKS90581.1"/>
    </source>
</evidence>
<comment type="caution">
    <text evidence="2">The sequence shown here is derived from an EMBL/GenBank/DDBJ whole genome shotgun (WGS) entry which is preliminary data.</text>
</comment>
<accession>A0A0G1F5X0</accession>
<proteinExistence type="predicted"/>
<evidence type="ECO:0000256" key="1">
    <source>
        <dbReference type="SAM" id="Phobius"/>
    </source>
</evidence>
<evidence type="ECO:0000313" key="3">
    <source>
        <dbReference type="Proteomes" id="UP000034669"/>
    </source>
</evidence>
<keyword evidence="1" id="KW-0472">Membrane</keyword>
<dbReference type="EMBL" id="LCFI01000002">
    <property type="protein sequence ID" value="KKS90581.1"/>
    <property type="molecule type" value="Genomic_DNA"/>
</dbReference>
<keyword evidence="1" id="KW-0812">Transmembrane</keyword>